<evidence type="ECO:0000313" key="6">
    <source>
        <dbReference type="EMBL" id="ORM95754.1"/>
    </source>
</evidence>
<dbReference type="Gene3D" id="1.10.10.60">
    <property type="entry name" value="Homeodomain-like"/>
    <property type="match status" value="2"/>
</dbReference>
<feature type="domain" description="HTH araC/xylS-type" evidence="5">
    <location>
        <begin position="187"/>
        <end position="285"/>
    </location>
</feature>
<keyword evidence="4" id="KW-0804">Transcription</keyword>
<evidence type="ECO:0000256" key="3">
    <source>
        <dbReference type="ARBA" id="ARBA00023125"/>
    </source>
</evidence>
<dbReference type="InterPro" id="IPR037923">
    <property type="entry name" value="HTH-like"/>
</dbReference>
<dbReference type="Pfam" id="PF12833">
    <property type="entry name" value="HTH_18"/>
    <property type="match status" value="1"/>
</dbReference>
<sequence length="292" mass="34132">MVELSDADMMNFSPLVKSFTFNAFMVSGYTPISPGSKLDFFIHRPQGMKGYLLNITLKGEGIIHHADGEFRCQQGEMLLFPPGVLHHYGRAKESPAWDHLWIYFVPRPYWIDWLHWDRNLGQIGRMACGDTPLFQHMVQLFKEVIHWNAAAEPLAEAIAMNTLERIILDAFQRQPTSNRHNRDPRIQTVCHYINDHLAEETRVEQLAQMTFLSPSRLAHLFKREMGHTIYGWRERQRVSRACDLLQQTQLPIAQVAHAVGYGDPLYFSRIFSQHRTLSPREYRKKFERIPLF</sequence>
<proteinExistence type="predicted"/>
<gene>
    <name evidence="6" type="ORF">HA50_09815</name>
</gene>
<accession>A0A1X1F0S3</accession>
<dbReference type="RefSeq" id="WP_084878460.1">
    <property type="nucleotide sequence ID" value="NZ_JAGGMY010000001.1"/>
</dbReference>
<evidence type="ECO:0000256" key="1">
    <source>
        <dbReference type="ARBA" id="ARBA00022490"/>
    </source>
</evidence>
<dbReference type="OrthoDB" id="9803764at2"/>
<keyword evidence="1" id="KW-0963">Cytoplasm</keyword>
<dbReference type="Pfam" id="PF02311">
    <property type="entry name" value="AraC_binding"/>
    <property type="match status" value="1"/>
</dbReference>
<dbReference type="AlphaFoldDB" id="A0A1X1F0S3"/>
<dbReference type="InterPro" id="IPR018060">
    <property type="entry name" value="HTH_AraC"/>
</dbReference>
<dbReference type="InterPro" id="IPR003313">
    <property type="entry name" value="AraC-bd"/>
</dbReference>
<dbReference type="GO" id="GO:0043565">
    <property type="term" value="F:sequence-specific DNA binding"/>
    <property type="evidence" value="ECO:0007669"/>
    <property type="project" value="InterPro"/>
</dbReference>
<dbReference type="InterPro" id="IPR009057">
    <property type="entry name" value="Homeodomain-like_sf"/>
</dbReference>
<dbReference type="SUPFAM" id="SSF51215">
    <property type="entry name" value="Regulatory protein AraC"/>
    <property type="match status" value="1"/>
</dbReference>
<dbReference type="Gene3D" id="2.60.120.280">
    <property type="entry name" value="Regulatory protein AraC"/>
    <property type="match status" value="1"/>
</dbReference>
<dbReference type="PANTHER" id="PTHR46796:SF13">
    <property type="entry name" value="HTH-TYPE TRANSCRIPTIONAL ACTIVATOR RHAS"/>
    <property type="match status" value="1"/>
</dbReference>
<keyword evidence="2" id="KW-0805">Transcription regulation</keyword>
<dbReference type="Proteomes" id="UP000193749">
    <property type="component" value="Unassembled WGS sequence"/>
</dbReference>
<keyword evidence="7" id="KW-1185">Reference proteome</keyword>
<dbReference type="GO" id="GO:0003700">
    <property type="term" value="F:DNA-binding transcription factor activity"/>
    <property type="evidence" value="ECO:0007669"/>
    <property type="project" value="InterPro"/>
</dbReference>
<dbReference type="EMBL" id="MLJI01000001">
    <property type="protein sequence ID" value="ORM95754.1"/>
    <property type="molecule type" value="Genomic_DNA"/>
</dbReference>
<dbReference type="PANTHER" id="PTHR46796">
    <property type="entry name" value="HTH-TYPE TRANSCRIPTIONAL ACTIVATOR RHAS-RELATED"/>
    <property type="match status" value="1"/>
</dbReference>
<dbReference type="SUPFAM" id="SSF46689">
    <property type="entry name" value="Homeodomain-like"/>
    <property type="match status" value="2"/>
</dbReference>
<evidence type="ECO:0000259" key="5">
    <source>
        <dbReference type="PROSITE" id="PS01124"/>
    </source>
</evidence>
<evidence type="ECO:0000313" key="7">
    <source>
        <dbReference type="Proteomes" id="UP000193749"/>
    </source>
</evidence>
<dbReference type="NCBIfam" id="NF007860">
    <property type="entry name" value="PRK10572.1"/>
    <property type="match status" value="1"/>
</dbReference>
<dbReference type="STRING" id="55209.HA50_09815"/>
<comment type="caution">
    <text evidence="6">The sequence shown here is derived from an EMBL/GenBank/DDBJ whole genome shotgun (WGS) entry which is preliminary data.</text>
</comment>
<evidence type="ECO:0000256" key="2">
    <source>
        <dbReference type="ARBA" id="ARBA00023015"/>
    </source>
</evidence>
<dbReference type="PROSITE" id="PS01124">
    <property type="entry name" value="HTH_ARAC_FAMILY_2"/>
    <property type="match status" value="1"/>
</dbReference>
<name>A0A1X1F0S3_PANCY</name>
<protein>
    <submittedName>
        <fullName evidence="6">DNA-binding transcriptional regulator AraC</fullName>
    </submittedName>
</protein>
<keyword evidence="3 6" id="KW-0238">DNA-binding</keyword>
<dbReference type="InterPro" id="IPR050204">
    <property type="entry name" value="AraC_XylS_family_regulators"/>
</dbReference>
<organism evidence="6 7">
    <name type="scientific">Pantoea cypripedii</name>
    <name type="common">Pectobacterium cypripedii</name>
    <name type="synonym">Erwinia cypripedii</name>
    <dbReference type="NCBI Taxonomy" id="55209"/>
    <lineage>
        <taxon>Bacteria</taxon>
        <taxon>Pseudomonadati</taxon>
        <taxon>Pseudomonadota</taxon>
        <taxon>Gammaproteobacteria</taxon>
        <taxon>Enterobacterales</taxon>
        <taxon>Erwiniaceae</taxon>
        <taxon>Pantoea</taxon>
    </lineage>
</organism>
<dbReference type="SMART" id="SM00342">
    <property type="entry name" value="HTH_ARAC"/>
    <property type="match status" value="1"/>
</dbReference>
<reference evidence="6 7" key="1">
    <citation type="journal article" date="2017" name="Antonie Van Leeuwenhoek">
        <title>Phylogenomic resolution of the bacterial genus Pantoea and its relationship with Erwinia and Tatumella.</title>
        <authorList>
            <person name="Palmer M."/>
            <person name="Steenkamp E.T."/>
            <person name="Coetzee M.P."/>
            <person name="Chan W.Y."/>
            <person name="van Zyl E."/>
            <person name="De Maayer P."/>
            <person name="Coutinho T.A."/>
            <person name="Blom J."/>
            <person name="Smits T.H."/>
            <person name="Duffy B."/>
            <person name="Venter S.N."/>
        </authorList>
    </citation>
    <scope>NUCLEOTIDE SEQUENCE [LARGE SCALE GENOMIC DNA]</scope>
    <source>
        <strain evidence="6 7">LMG 2657</strain>
    </source>
</reference>
<evidence type="ECO:0000256" key="4">
    <source>
        <dbReference type="ARBA" id="ARBA00023163"/>
    </source>
</evidence>